<evidence type="ECO:0000256" key="1">
    <source>
        <dbReference type="SAM" id="MobiDB-lite"/>
    </source>
</evidence>
<gene>
    <name evidence="2" type="ORF">P5673_028791</name>
</gene>
<dbReference type="EMBL" id="JARQWQ010000109">
    <property type="protein sequence ID" value="KAK2550583.1"/>
    <property type="molecule type" value="Genomic_DNA"/>
</dbReference>
<keyword evidence="3" id="KW-1185">Reference proteome</keyword>
<feature type="region of interest" description="Disordered" evidence="1">
    <location>
        <begin position="130"/>
        <end position="153"/>
    </location>
</feature>
<sequence>MKKGQYGFCGPLANQDLALVFHCQYARYPVLEKATILMIRKVSGVPEGLKSDIGPPFNSPKFDEYGERIKMRMRIAPLQGKPVWEEVHRGIRAYRETMHLSTGESLNKMMLVRELPGKFLGVRAKVPVDQHDSNEVGKQKWEQKEKSKVYPDE</sequence>
<reference evidence="2" key="2">
    <citation type="journal article" date="2023" name="Science">
        <title>Genomic signatures of disease resistance in endangered staghorn corals.</title>
        <authorList>
            <person name="Vollmer S.V."/>
            <person name="Selwyn J.D."/>
            <person name="Despard B.A."/>
            <person name="Roesel C.L."/>
        </authorList>
    </citation>
    <scope>NUCLEOTIDE SEQUENCE</scope>
    <source>
        <strain evidence="2">K2</strain>
    </source>
</reference>
<evidence type="ECO:0000313" key="3">
    <source>
        <dbReference type="Proteomes" id="UP001249851"/>
    </source>
</evidence>
<comment type="caution">
    <text evidence="2">The sequence shown here is derived from an EMBL/GenBank/DDBJ whole genome shotgun (WGS) entry which is preliminary data.</text>
</comment>
<organism evidence="2 3">
    <name type="scientific">Acropora cervicornis</name>
    <name type="common">Staghorn coral</name>
    <dbReference type="NCBI Taxonomy" id="6130"/>
    <lineage>
        <taxon>Eukaryota</taxon>
        <taxon>Metazoa</taxon>
        <taxon>Cnidaria</taxon>
        <taxon>Anthozoa</taxon>
        <taxon>Hexacorallia</taxon>
        <taxon>Scleractinia</taxon>
        <taxon>Astrocoeniina</taxon>
        <taxon>Acroporidae</taxon>
        <taxon>Acropora</taxon>
    </lineage>
</organism>
<dbReference type="Proteomes" id="UP001249851">
    <property type="component" value="Unassembled WGS sequence"/>
</dbReference>
<evidence type="ECO:0000313" key="2">
    <source>
        <dbReference type="EMBL" id="KAK2550583.1"/>
    </source>
</evidence>
<dbReference type="AlphaFoldDB" id="A0AAD9PWY0"/>
<accession>A0AAD9PWY0</accession>
<reference evidence="2" key="1">
    <citation type="journal article" date="2023" name="G3 (Bethesda)">
        <title>Whole genome assembly and annotation of the endangered Caribbean coral Acropora cervicornis.</title>
        <authorList>
            <person name="Selwyn J.D."/>
            <person name="Vollmer S.V."/>
        </authorList>
    </citation>
    <scope>NUCLEOTIDE SEQUENCE</scope>
    <source>
        <strain evidence="2">K2</strain>
    </source>
</reference>
<proteinExistence type="predicted"/>
<protein>
    <submittedName>
        <fullName evidence="2">Uncharacterized protein</fullName>
    </submittedName>
</protein>
<name>A0AAD9PWY0_ACRCE</name>